<dbReference type="AlphaFoldDB" id="A0A7W9W0F4"/>
<dbReference type="SMART" id="SM00671">
    <property type="entry name" value="SEL1"/>
    <property type="match status" value="3"/>
</dbReference>
<dbReference type="Pfam" id="PF08238">
    <property type="entry name" value="Sel1"/>
    <property type="match status" value="3"/>
</dbReference>
<organism evidence="1 2">
    <name type="scientific">Oribacterium sinus</name>
    <dbReference type="NCBI Taxonomy" id="237576"/>
    <lineage>
        <taxon>Bacteria</taxon>
        <taxon>Bacillati</taxon>
        <taxon>Bacillota</taxon>
        <taxon>Clostridia</taxon>
        <taxon>Lachnospirales</taxon>
        <taxon>Lachnospiraceae</taxon>
        <taxon>Oribacterium</taxon>
    </lineage>
</organism>
<proteinExistence type="predicted"/>
<dbReference type="Gene3D" id="1.25.40.10">
    <property type="entry name" value="Tetratricopeptide repeat domain"/>
    <property type="match status" value="1"/>
</dbReference>
<dbReference type="InterPro" id="IPR050767">
    <property type="entry name" value="Sel1_AlgK"/>
</dbReference>
<reference evidence="1 2" key="1">
    <citation type="submission" date="2020-08" db="EMBL/GenBank/DDBJ databases">
        <title>Genomic Encyclopedia of Type Strains, Phase IV (KMG-IV): sequencing the most valuable type-strain genomes for metagenomic binning, comparative biology and taxonomic classification.</title>
        <authorList>
            <person name="Goeker M."/>
        </authorList>
    </citation>
    <scope>NUCLEOTIDE SEQUENCE [LARGE SCALE GENOMIC DNA]</scope>
    <source>
        <strain evidence="1 2">DSM 17245</strain>
    </source>
</reference>
<dbReference type="RefSeq" id="WP_183683232.1">
    <property type="nucleotide sequence ID" value="NZ_CAUQVT010000009.1"/>
</dbReference>
<dbReference type="EMBL" id="JACHHH010000003">
    <property type="protein sequence ID" value="MBB6040821.1"/>
    <property type="molecule type" value="Genomic_DNA"/>
</dbReference>
<comment type="caution">
    <text evidence="1">The sequence shown here is derived from an EMBL/GenBank/DDBJ whole genome shotgun (WGS) entry which is preliminary data.</text>
</comment>
<dbReference type="SUPFAM" id="SSF81901">
    <property type="entry name" value="HCP-like"/>
    <property type="match status" value="1"/>
</dbReference>
<dbReference type="PANTHER" id="PTHR11102">
    <property type="entry name" value="SEL-1-LIKE PROTEIN"/>
    <property type="match status" value="1"/>
</dbReference>
<evidence type="ECO:0000313" key="2">
    <source>
        <dbReference type="Proteomes" id="UP000522163"/>
    </source>
</evidence>
<dbReference type="Proteomes" id="UP000522163">
    <property type="component" value="Unassembled WGS sequence"/>
</dbReference>
<accession>A0A7W9W0F4</accession>
<dbReference type="InterPro" id="IPR011990">
    <property type="entry name" value="TPR-like_helical_dom_sf"/>
</dbReference>
<sequence length="174" mass="19962">MTDLLKTSGEEEYRKGLEQLNSNEQYNLRNALCYFCEAAEKQHAEAMLQAGLLYLFAEPQIIRNVSKATEYFKKSADSGIATAKDYMAVCYLLGIEVEKNEELAVRILEDNFKIGDYLAAYLLSDIFQKGCGKIVKDEEKAKMYNQFARQNNIPDAENQFRRILLQSMNSNLEK</sequence>
<evidence type="ECO:0008006" key="3">
    <source>
        <dbReference type="Google" id="ProtNLM"/>
    </source>
</evidence>
<dbReference type="GeneID" id="85014345"/>
<protein>
    <recommendedName>
        <fullName evidence="3">Sel1 repeat-containing protein</fullName>
    </recommendedName>
</protein>
<dbReference type="PANTHER" id="PTHR11102:SF160">
    <property type="entry name" value="ERAD-ASSOCIATED E3 UBIQUITIN-PROTEIN LIGASE COMPONENT HRD3"/>
    <property type="match status" value="1"/>
</dbReference>
<evidence type="ECO:0000313" key="1">
    <source>
        <dbReference type="EMBL" id="MBB6040821.1"/>
    </source>
</evidence>
<name>A0A7W9W0F4_9FIRM</name>
<dbReference type="InterPro" id="IPR006597">
    <property type="entry name" value="Sel1-like"/>
</dbReference>
<gene>
    <name evidence="1" type="ORF">HNQ46_000784</name>
</gene>